<gene>
    <name evidence="2" type="ORF">CEXT_406501</name>
</gene>
<keyword evidence="3" id="KW-1185">Reference proteome</keyword>
<evidence type="ECO:0000313" key="3">
    <source>
        <dbReference type="Proteomes" id="UP001054945"/>
    </source>
</evidence>
<sequence length="112" mass="12202">MHQQNSTKIQKPPPQSRTLPVLKPKPPEADPQTKKCPRPIKCGSYEAREMVEGTAGVVQDFQFGSRMYSQETADNFCGGVPFEGQDASTPLPPSQMGGINRLTLTAPDFPGK</sequence>
<organism evidence="2 3">
    <name type="scientific">Caerostris extrusa</name>
    <name type="common">Bark spider</name>
    <name type="synonym">Caerostris bankana</name>
    <dbReference type="NCBI Taxonomy" id="172846"/>
    <lineage>
        <taxon>Eukaryota</taxon>
        <taxon>Metazoa</taxon>
        <taxon>Ecdysozoa</taxon>
        <taxon>Arthropoda</taxon>
        <taxon>Chelicerata</taxon>
        <taxon>Arachnida</taxon>
        <taxon>Araneae</taxon>
        <taxon>Araneomorphae</taxon>
        <taxon>Entelegynae</taxon>
        <taxon>Araneoidea</taxon>
        <taxon>Araneidae</taxon>
        <taxon>Caerostris</taxon>
    </lineage>
</organism>
<dbReference type="Proteomes" id="UP001054945">
    <property type="component" value="Unassembled WGS sequence"/>
</dbReference>
<dbReference type="AlphaFoldDB" id="A0AAV4MWM0"/>
<feature type="region of interest" description="Disordered" evidence="1">
    <location>
        <begin position="1"/>
        <end position="40"/>
    </location>
</feature>
<evidence type="ECO:0000313" key="2">
    <source>
        <dbReference type="EMBL" id="GIX76279.1"/>
    </source>
</evidence>
<reference evidence="2 3" key="1">
    <citation type="submission" date="2021-06" db="EMBL/GenBank/DDBJ databases">
        <title>Caerostris extrusa draft genome.</title>
        <authorList>
            <person name="Kono N."/>
            <person name="Arakawa K."/>
        </authorList>
    </citation>
    <scope>NUCLEOTIDE SEQUENCE [LARGE SCALE GENOMIC DNA]</scope>
</reference>
<evidence type="ECO:0000256" key="1">
    <source>
        <dbReference type="SAM" id="MobiDB-lite"/>
    </source>
</evidence>
<proteinExistence type="predicted"/>
<dbReference type="EMBL" id="BPLR01002656">
    <property type="protein sequence ID" value="GIX76279.1"/>
    <property type="molecule type" value="Genomic_DNA"/>
</dbReference>
<comment type="caution">
    <text evidence="2">The sequence shown here is derived from an EMBL/GenBank/DDBJ whole genome shotgun (WGS) entry which is preliminary data.</text>
</comment>
<feature type="region of interest" description="Disordered" evidence="1">
    <location>
        <begin position="81"/>
        <end position="112"/>
    </location>
</feature>
<protein>
    <submittedName>
        <fullName evidence="2">Uncharacterized protein</fullName>
    </submittedName>
</protein>
<name>A0AAV4MWM0_CAEEX</name>
<accession>A0AAV4MWM0</accession>